<reference evidence="2 3" key="1">
    <citation type="submission" date="2021-03" db="EMBL/GenBank/DDBJ databases">
        <title>Mucilaginibacter strains isolated from gold and copper mining confer multi heavy-metal resistance.</title>
        <authorList>
            <person name="Li Y."/>
        </authorList>
    </citation>
    <scope>NUCLEOTIDE SEQUENCE [LARGE SCALE GENOMIC DNA]</scope>
    <source>
        <strain evidence="2 3">P2-4</strain>
    </source>
</reference>
<dbReference type="EMBL" id="CP071880">
    <property type="protein sequence ID" value="QTE51036.1"/>
    <property type="molecule type" value="Genomic_DNA"/>
</dbReference>
<name>A0ABX7UE29_9SPHI</name>
<dbReference type="RefSeq" id="WP_167516266.1">
    <property type="nucleotide sequence ID" value="NZ_CP043451.1"/>
</dbReference>
<gene>
    <name evidence="2" type="ORF">J3L21_03390</name>
</gene>
<keyword evidence="3" id="KW-1185">Reference proteome</keyword>
<evidence type="ECO:0000256" key="1">
    <source>
        <dbReference type="SAM" id="MobiDB-lite"/>
    </source>
</evidence>
<proteinExistence type="predicted"/>
<feature type="region of interest" description="Disordered" evidence="1">
    <location>
        <begin position="24"/>
        <end position="46"/>
    </location>
</feature>
<dbReference type="Proteomes" id="UP000663940">
    <property type="component" value="Chromosome"/>
</dbReference>
<sequence>MNKYFVSLSFSRRDFWDDFFQKKKGKKKANRNARGEKKGNGISAGG</sequence>
<organism evidence="2 3">
    <name type="scientific">Mucilaginibacter rubeus</name>
    <dbReference type="NCBI Taxonomy" id="2027860"/>
    <lineage>
        <taxon>Bacteria</taxon>
        <taxon>Pseudomonadati</taxon>
        <taxon>Bacteroidota</taxon>
        <taxon>Sphingobacteriia</taxon>
        <taxon>Sphingobacteriales</taxon>
        <taxon>Sphingobacteriaceae</taxon>
        <taxon>Mucilaginibacter</taxon>
    </lineage>
</organism>
<protein>
    <submittedName>
        <fullName evidence="2">Uncharacterized protein</fullName>
    </submittedName>
</protein>
<evidence type="ECO:0000313" key="3">
    <source>
        <dbReference type="Proteomes" id="UP000663940"/>
    </source>
</evidence>
<evidence type="ECO:0000313" key="2">
    <source>
        <dbReference type="EMBL" id="QTE51036.1"/>
    </source>
</evidence>
<accession>A0ABX7UE29</accession>